<keyword evidence="2" id="KW-0732">Signal</keyword>
<feature type="region of interest" description="Disordered" evidence="1">
    <location>
        <begin position="143"/>
        <end position="190"/>
    </location>
</feature>
<organism evidence="3 4">
    <name type="scientific">Batrachochytrium salamandrivorans</name>
    <dbReference type="NCBI Taxonomy" id="1357716"/>
    <lineage>
        <taxon>Eukaryota</taxon>
        <taxon>Fungi</taxon>
        <taxon>Fungi incertae sedis</taxon>
        <taxon>Chytridiomycota</taxon>
        <taxon>Chytridiomycota incertae sedis</taxon>
        <taxon>Chytridiomycetes</taxon>
        <taxon>Rhizophydiales</taxon>
        <taxon>Rhizophydiales incertae sedis</taxon>
        <taxon>Batrachochytrium</taxon>
    </lineage>
</organism>
<feature type="signal peptide" evidence="2">
    <location>
        <begin position="1"/>
        <end position="19"/>
    </location>
</feature>
<proteinExistence type="predicted"/>
<reference evidence="3 4" key="1">
    <citation type="submission" date="2021-02" db="EMBL/GenBank/DDBJ databases">
        <title>Variation within the Batrachochytrium salamandrivorans European outbreak.</title>
        <authorList>
            <person name="Kelly M."/>
            <person name="Pasmans F."/>
            <person name="Shea T.P."/>
            <person name="Munoz J.F."/>
            <person name="Carranza S."/>
            <person name="Cuomo C.A."/>
            <person name="Martel A."/>
        </authorList>
    </citation>
    <scope>NUCLEOTIDE SEQUENCE [LARGE SCALE GENOMIC DNA]</scope>
    <source>
        <strain evidence="3 4">AMFP18/2</strain>
    </source>
</reference>
<dbReference type="Proteomes" id="UP001648503">
    <property type="component" value="Unassembled WGS sequence"/>
</dbReference>
<dbReference type="EMBL" id="JAFCIX010000569">
    <property type="protein sequence ID" value="KAH6586954.1"/>
    <property type="molecule type" value="Genomic_DNA"/>
</dbReference>
<evidence type="ECO:0000313" key="3">
    <source>
        <dbReference type="EMBL" id="KAH6586954.1"/>
    </source>
</evidence>
<comment type="caution">
    <text evidence="3">The sequence shown here is derived from an EMBL/GenBank/DDBJ whole genome shotgun (WGS) entry which is preliminary data.</text>
</comment>
<evidence type="ECO:0000256" key="2">
    <source>
        <dbReference type="SAM" id="SignalP"/>
    </source>
</evidence>
<gene>
    <name evidence="3" type="ORF">BASA50_000004</name>
</gene>
<accession>A0ABQ8EXU9</accession>
<protein>
    <submittedName>
        <fullName evidence="3">Uncharacterized protein</fullName>
    </submittedName>
</protein>
<feature type="compositionally biased region" description="Basic residues" evidence="1">
    <location>
        <begin position="176"/>
        <end position="190"/>
    </location>
</feature>
<keyword evidence="4" id="KW-1185">Reference proteome</keyword>
<feature type="compositionally biased region" description="Basic and acidic residues" evidence="1">
    <location>
        <begin position="144"/>
        <end position="172"/>
    </location>
</feature>
<feature type="chain" id="PRO_5046851476" evidence="2">
    <location>
        <begin position="20"/>
        <end position="190"/>
    </location>
</feature>
<evidence type="ECO:0000313" key="4">
    <source>
        <dbReference type="Proteomes" id="UP001648503"/>
    </source>
</evidence>
<sequence>MRFLTVSLSSLLAVSMCTATLTDDSTRSVLGRVYDRIQKYISPNRTTPTSGLNDNGHVYLKGEYKEANQDTHKTCAEYITAAFKRPDIVFATNLKWTGIVKYRSLKKSNYGTGYSPAFYEKKQEQEEQIKNLQELGQLCKNAKRRETQAKSMLRDYEKKNQYKKSPSHEKYQSKTTMKRLKAKAKQNKKT</sequence>
<name>A0ABQ8EXU9_9FUNG</name>
<evidence type="ECO:0000256" key="1">
    <source>
        <dbReference type="SAM" id="MobiDB-lite"/>
    </source>
</evidence>